<organism evidence="1 2">
    <name type="scientific">Kiloniella antarctica</name>
    <dbReference type="NCBI Taxonomy" id="1550907"/>
    <lineage>
        <taxon>Bacteria</taxon>
        <taxon>Pseudomonadati</taxon>
        <taxon>Pseudomonadota</taxon>
        <taxon>Alphaproteobacteria</taxon>
        <taxon>Rhodospirillales</taxon>
        <taxon>Kiloniellaceae</taxon>
        <taxon>Kiloniella</taxon>
    </lineage>
</organism>
<accession>A0ABW5BJA4</accession>
<protein>
    <recommendedName>
        <fullName evidence="3">EthD domain-containing protein</fullName>
    </recommendedName>
</protein>
<evidence type="ECO:0000313" key="1">
    <source>
        <dbReference type="EMBL" id="MFD2205629.1"/>
    </source>
</evidence>
<evidence type="ECO:0008006" key="3">
    <source>
        <dbReference type="Google" id="ProtNLM"/>
    </source>
</evidence>
<evidence type="ECO:0000313" key="2">
    <source>
        <dbReference type="Proteomes" id="UP001597294"/>
    </source>
</evidence>
<comment type="caution">
    <text evidence="1">The sequence shown here is derived from an EMBL/GenBank/DDBJ whole genome shotgun (WGS) entry which is preliminary data.</text>
</comment>
<reference evidence="2" key="1">
    <citation type="journal article" date="2019" name="Int. J. Syst. Evol. Microbiol.">
        <title>The Global Catalogue of Microorganisms (GCM) 10K type strain sequencing project: providing services to taxonomists for standard genome sequencing and annotation.</title>
        <authorList>
            <consortium name="The Broad Institute Genomics Platform"/>
            <consortium name="The Broad Institute Genome Sequencing Center for Infectious Disease"/>
            <person name="Wu L."/>
            <person name="Ma J."/>
        </authorList>
    </citation>
    <scope>NUCLEOTIDE SEQUENCE [LARGE SCALE GENOMIC DNA]</scope>
    <source>
        <strain evidence="2">CGMCC 4.7192</strain>
    </source>
</reference>
<sequence length="210" mass="24069">MLKKNLGPLKMLGFARYEKRTDVATEDLIEAALKWQRDFLNTQNGIAMHCFLGNNKGQFADAIMAVDEASFMAMSENHPTAESSQEFMALLKPETIRLTPNRILKEDVRIPEDFSCIEFGTFSPNTHFTRRTMLDISTKIEEKYLSRFSESKAHFMGQIDDTTYSEIAFVENLGMARRICNGYIQDDTCLELLGMFAPESVDLDFWYKLA</sequence>
<proteinExistence type="predicted"/>
<dbReference type="Proteomes" id="UP001597294">
    <property type="component" value="Unassembled WGS sequence"/>
</dbReference>
<gene>
    <name evidence="1" type="ORF">ACFSKO_08410</name>
</gene>
<dbReference type="RefSeq" id="WP_380250426.1">
    <property type="nucleotide sequence ID" value="NZ_JBHUII010000004.1"/>
</dbReference>
<name>A0ABW5BJA4_9PROT</name>
<keyword evidence="2" id="KW-1185">Reference proteome</keyword>
<dbReference type="EMBL" id="JBHUII010000004">
    <property type="protein sequence ID" value="MFD2205629.1"/>
    <property type="molecule type" value="Genomic_DNA"/>
</dbReference>